<dbReference type="Proteomes" id="UP000792575">
    <property type="component" value="Genome"/>
</dbReference>
<gene>
    <name evidence="1" type="ORF">AHEV_243</name>
</gene>
<dbReference type="KEGG" id="vg:15614172"/>
<protein>
    <submittedName>
        <fullName evidence="1">Uncharacterized protein</fullName>
    </submittedName>
</protein>
<reference evidence="1" key="1">
    <citation type="journal article" date="2013" name="J. Virol.">
        <title>New Insights into the Evolution of Entomopoxvirinae from the Complete Genome Sequences of Four Entomopoxviruses Infecting Adoxophyes honmai, Choristoneura biennis, Choristoneura rosaceana, and Mythimna separata.</title>
        <authorList>
            <person name="Theze J."/>
            <person name="Takatsuka J."/>
            <person name="Li Z."/>
            <person name="Gallais J."/>
            <person name="Doucet D."/>
            <person name="Arif B."/>
            <person name="Nakai M."/>
            <person name="Herniou E.A."/>
        </authorList>
    </citation>
    <scope>NUCLEOTIDE SEQUENCE</scope>
    <source>
        <strain evidence="1">Tokyo</strain>
    </source>
</reference>
<dbReference type="EMBL" id="HF679131">
    <property type="protein sequence ID" value="CCU55564.1"/>
    <property type="molecule type" value="Genomic_DNA"/>
</dbReference>
<dbReference type="GeneID" id="15614172"/>
<name>A0A916KPC6_9POXV</name>
<sequence length="67" mass="8314">MESFHNYEFLRDEDNDIYYINEDCNKQYVKLFFESNFKLNIIMVNKEKLINERKKIIECIEKLVNDK</sequence>
<dbReference type="RefSeq" id="YP_008004066.1">
    <property type="nucleotide sequence ID" value="NC_021247.1"/>
</dbReference>
<evidence type="ECO:0000313" key="2">
    <source>
        <dbReference type="Proteomes" id="UP000792575"/>
    </source>
</evidence>
<evidence type="ECO:0000313" key="1">
    <source>
        <dbReference type="EMBL" id="CCU55564.1"/>
    </source>
</evidence>
<proteinExistence type="predicted"/>
<organism evidence="1 2">
    <name type="scientific">Adoxophyes honmai entomopoxvirus 'L'</name>
    <dbReference type="NCBI Taxonomy" id="1293540"/>
    <lineage>
        <taxon>Viruses</taxon>
        <taxon>Varidnaviria</taxon>
        <taxon>Bamfordvirae</taxon>
        <taxon>Nucleocytoviricota</taxon>
        <taxon>Pokkesviricetes</taxon>
        <taxon>Chitovirales</taxon>
        <taxon>Poxviridae</taxon>
        <taxon>Entomopoxvirinae</taxon>
        <taxon>Betaentomopoxvirus</taxon>
        <taxon>Betaentomopoxvirus ahonmai</taxon>
    </lineage>
</organism>
<keyword evidence="2" id="KW-1185">Reference proteome</keyword>
<accession>A0A916KPC6</accession>
<dbReference type="OrthoDB" id="38296at10239"/>